<feature type="domain" description="CLEC16A/TT9 C-terminal" evidence="5">
    <location>
        <begin position="241"/>
        <end position="356"/>
    </location>
</feature>
<feature type="region of interest" description="Disordered" evidence="3">
    <location>
        <begin position="1042"/>
        <end position="1077"/>
    </location>
</feature>
<dbReference type="PANTHER" id="PTHR21481:SF0">
    <property type="entry name" value="PROTEIN CLEC16A"/>
    <property type="match status" value="1"/>
</dbReference>
<protein>
    <submittedName>
        <fullName evidence="6">Protein CL16A</fullName>
    </submittedName>
</protein>
<evidence type="ECO:0000256" key="1">
    <source>
        <dbReference type="ARBA" id="ARBA00006441"/>
    </source>
</evidence>
<feature type="domain" description="FPL" evidence="4">
    <location>
        <begin position="48"/>
        <end position="193"/>
    </location>
</feature>
<name>A0A8T1M5T7_CLOSI</name>
<feature type="compositionally biased region" description="Basic and acidic residues" evidence="3">
    <location>
        <begin position="1209"/>
        <end position="1218"/>
    </location>
</feature>
<evidence type="ECO:0000256" key="3">
    <source>
        <dbReference type="SAM" id="MobiDB-lite"/>
    </source>
</evidence>
<feature type="domain" description="CLEC16A/TT9 C-terminal" evidence="5">
    <location>
        <begin position="969"/>
        <end position="1026"/>
    </location>
</feature>
<dbReference type="GO" id="GO:1901096">
    <property type="term" value="P:regulation of autophagosome maturation"/>
    <property type="evidence" value="ECO:0007669"/>
    <property type="project" value="TreeGrafter"/>
</dbReference>
<dbReference type="GO" id="GO:0016197">
    <property type="term" value="P:endosomal transport"/>
    <property type="evidence" value="ECO:0007669"/>
    <property type="project" value="TreeGrafter"/>
</dbReference>
<proteinExistence type="inferred from homology"/>
<evidence type="ECO:0000313" key="7">
    <source>
        <dbReference type="Proteomes" id="UP000286415"/>
    </source>
</evidence>
<dbReference type="InterPro" id="IPR045820">
    <property type="entry name" value="CLEC16A/TT9_C"/>
</dbReference>
<feature type="compositionally biased region" description="Polar residues" evidence="3">
    <location>
        <begin position="1046"/>
        <end position="1069"/>
    </location>
</feature>
<dbReference type="Pfam" id="PF09758">
    <property type="entry name" value="FPL"/>
    <property type="match status" value="1"/>
</dbReference>
<keyword evidence="2" id="KW-0072">Autophagy</keyword>
<organism evidence="6 7">
    <name type="scientific">Clonorchis sinensis</name>
    <name type="common">Chinese liver fluke</name>
    <dbReference type="NCBI Taxonomy" id="79923"/>
    <lineage>
        <taxon>Eukaryota</taxon>
        <taxon>Metazoa</taxon>
        <taxon>Spiralia</taxon>
        <taxon>Lophotrochozoa</taxon>
        <taxon>Platyhelminthes</taxon>
        <taxon>Trematoda</taxon>
        <taxon>Digenea</taxon>
        <taxon>Opisthorchiida</taxon>
        <taxon>Opisthorchiata</taxon>
        <taxon>Opisthorchiidae</taxon>
        <taxon>Clonorchis</taxon>
    </lineage>
</organism>
<comment type="caution">
    <text evidence="6">The sequence shown here is derived from an EMBL/GenBank/DDBJ whole genome shotgun (WGS) entry which is preliminary data.</text>
</comment>
<dbReference type="InterPro" id="IPR019155">
    <property type="entry name" value="CLEC16A/TT9_N"/>
</dbReference>
<dbReference type="GO" id="GO:0005794">
    <property type="term" value="C:Golgi apparatus"/>
    <property type="evidence" value="ECO:0007669"/>
    <property type="project" value="TreeGrafter"/>
</dbReference>
<dbReference type="OrthoDB" id="294052at2759"/>
<reference evidence="6 7" key="2">
    <citation type="journal article" date="2021" name="Genomics">
        <title>High-quality reference genome for Clonorchis sinensis.</title>
        <authorList>
            <person name="Young N.D."/>
            <person name="Stroehlein A.J."/>
            <person name="Kinkar L."/>
            <person name="Wang T."/>
            <person name="Sohn W.M."/>
            <person name="Chang B.C.H."/>
            <person name="Kaur P."/>
            <person name="Weisz D."/>
            <person name="Dudchenko O."/>
            <person name="Aiden E.L."/>
            <person name="Korhonen P.K."/>
            <person name="Gasser R.B."/>
        </authorList>
    </citation>
    <scope>NUCLEOTIDE SEQUENCE [LARGE SCALE GENOMIC DNA]</scope>
    <source>
        <strain evidence="6">Cs-k2</strain>
    </source>
</reference>
<dbReference type="Proteomes" id="UP000286415">
    <property type="component" value="Unassembled WGS sequence"/>
</dbReference>
<dbReference type="InterPro" id="IPR039272">
    <property type="entry name" value="CLEC16A/TT9"/>
</dbReference>
<feature type="domain" description="CLEC16A/TT9 C-terminal" evidence="5">
    <location>
        <begin position="582"/>
        <end position="789"/>
    </location>
</feature>
<feature type="region of interest" description="Disordered" evidence="3">
    <location>
        <begin position="496"/>
        <end position="528"/>
    </location>
</feature>
<feature type="compositionally biased region" description="Low complexity" evidence="3">
    <location>
        <begin position="511"/>
        <end position="526"/>
    </location>
</feature>
<dbReference type="AlphaFoldDB" id="A0A8T1M5T7"/>
<dbReference type="Pfam" id="PF19439">
    <property type="entry name" value="CLEC16A_C"/>
    <property type="match status" value="4"/>
</dbReference>
<accession>A0A8T1M5T7</accession>
<evidence type="ECO:0000313" key="6">
    <source>
        <dbReference type="EMBL" id="KAG5444339.1"/>
    </source>
</evidence>
<feature type="compositionally biased region" description="Basic and acidic residues" evidence="3">
    <location>
        <begin position="1182"/>
        <end position="1194"/>
    </location>
</feature>
<evidence type="ECO:0000259" key="4">
    <source>
        <dbReference type="Pfam" id="PF09758"/>
    </source>
</evidence>
<comment type="similarity">
    <text evidence="1">Belongs to the CLEC16A/gop-1 family.</text>
</comment>
<dbReference type="PANTHER" id="PTHR21481">
    <property type="entry name" value="PROTEIN CLEC16A"/>
    <property type="match status" value="1"/>
</dbReference>
<feature type="region of interest" description="Disordered" evidence="3">
    <location>
        <begin position="1118"/>
        <end position="1137"/>
    </location>
</feature>
<gene>
    <name evidence="6" type="ORF">CSKR_113202</name>
</gene>
<evidence type="ECO:0000259" key="5">
    <source>
        <dbReference type="Pfam" id="PF19439"/>
    </source>
</evidence>
<feature type="domain" description="CLEC16A/TT9 C-terminal" evidence="5">
    <location>
        <begin position="857"/>
        <end position="936"/>
    </location>
</feature>
<reference evidence="6 7" key="1">
    <citation type="journal article" date="2018" name="Biotechnol. Adv.">
        <title>Improved genomic resources and new bioinformatic workflow for the carcinogenic parasite Clonorchis sinensis: Biotechnological implications.</title>
        <authorList>
            <person name="Wang D."/>
            <person name="Korhonen P.K."/>
            <person name="Gasser R.B."/>
            <person name="Young N.D."/>
        </authorList>
    </citation>
    <scope>NUCLEOTIDE SEQUENCE [LARGE SCALE GENOMIC DNA]</scope>
    <source>
        <strain evidence="6">Cs-k2</strain>
    </source>
</reference>
<evidence type="ECO:0000256" key="2">
    <source>
        <dbReference type="ARBA" id="ARBA00023006"/>
    </source>
</evidence>
<sequence>MFGKRQNVALSKPKKLHSLEYLKYLYSVIQKNATVTEQNSETIVEVVRLVAEILIWGDQNDSTVMDFFLEKNVLEYFLKYVKQNPARKVCIQLLQTLNILFENITNKTAIYYLLSNNHTNEIIAHRFDFADEEIVAYYISFLKTLSLRLNTNTINFFYLEQRREFDLYVEAIKLFCHPESMVRIAVRTITLNIHRVKDEGSLEFIHHQTSLPYFSCLVWSLGNTILDIDALLRSDMSVHYRTRLDDLVAEHVDLLHYVNDLLSLNIEGLNDVLCDQLLHRLLIPLHIFSLTQRHRKCDTEGQRIRRPHVSHPVSSLMLTHVYIILTHQDVLRVLTEAIFLGDPSLTDLLPNTRISKNKSGVEDLEKPCQSSSLANQLFDSNQSDESLDDETSDNSVQPAPAIQIAQSLVAATKAVRAARNSAAGSRLSAYMANTQEPHRHPSFAQPTQSLEMGLKYAKGVTPELLKSVWPSDLAPLRLSARGASVTEPLPIVAKDTDVNASGMTTEPEQLSVSSIDSSTGDSSQQSHFCSMVDDQGQNRNQLPLSASSTPSFHLGPPVHSTPVPCTVSQDVHSISETSFSLNGRPFLRSLFRALEVGPGTDYETLFALLLFSSIRANPGIDVPTLQLACLSDPSLDNGYRYDNLLIERLLGLISDACKANSRVRLITLYMAIRLLTDLCCTEVNGCILSDEHFAQLLSVREEATMVLRSYFRNDAIFLDLFEYELRQLQKPPLSFNKLAMDSNLLIPPLAASVLPGVSTPNVTIRLGHWRHLPQVEIEHTQRAIGAYLLIYIWVESLLRARSSDDGYPHSTHLGTTKRTNCECILSSNRLAVDLASMPGLAGLGNITDPKASSCVHKAGDKLDLSSEALIGCTVETGGSHEKRFLVNYSQQLVLVEPDSRQMGWGVITFIGPLQDLEVVCDPADSRCLHVTVHSPGHLTSTSATGAKLVSTKTRVETSGVDSSPRHTPKKSALFVARFLFEDHIRCMTARQMLIRGCELARQTRLWKIAALLDFSPQFLRETFVFGGPTGGFNFGSSKAANHPSVAPNSASFPTTSEARTSSQQSTNPGSDKALNRDPGTFLLERQSHRTKSNIRSHPEDGNSLDYRIPLVSLAAVSKPSVPPPIPPQRRSVPLERGSAVPVRTRLIDSVNRTPVALVQQQLPTQPHSPVFTIVASGESKLTEPVHRTAYRPRDSTSPVLPRTTPMHKNNSENNREYT</sequence>
<dbReference type="GO" id="GO:0005770">
    <property type="term" value="C:late endosome"/>
    <property type="evidence" value="ECO:0007669"/>
    <property type="project" value="TreeGrafter"/>
</dbReference>
<dbReference type="GO" id="GO:0007034">
    <property type="term" value="P:vacuolar transport"/>
    <property type="evidence" value="ECO:0007669"/>
    <property type="project" value="TreeGrafter"/>
</dbReference>
<feature type="region of interest" description="Disordered" evidence="3">
    <location>
        <begin position="1182"/>
        <end position="1218"/>
    </location>
</feature>
<keyword evidence="7" id="KW-1185">Reference proteome</keyword>
<dbReference type="GO" id="GO:0006914">
    <property type="term" value="P:autophagy"/>
    <property type="evidence" value="ECO:0007669"/>
    <property type="project" value="UniProtKB-KW"/>
</dbReference>
<dbReference type="EMBL" id="NIRI02000056">
    <property type="protein sequence ID" value="KAG5444339.1"/>
    <property type="molecule type" value="Genomic_DNA"/>
</dbReference>
<feature type="compositionally biased region" description="Polar residues" evidence="3">
    <location>
        <begin position="498"/>
        <end position="510"/>
    </location>
</feature>